<dbReference type="FunFam" id="3.40.50.2000:FF:000003">
    <property type="entry name" value="Alpha-1,4 glucan phosphorylase"/>
    <property type="match status" value="1"/>
</dbReference>
<evidence type="ECO:0000256" key="4">
    <source>
        <dbReference type="ARBA" id="ARBA00022533"/>
    </source>
</evidence>
<keyword evidence="4" id="KW-0021">Allosteric enzyme</keyword>
<dbReference type="Pfam" id="PF00343">
    <property type="entry name" value="Phosphorylase"/>
    <property type="match status" value="1"/>
</dbReference>
<keyword evidence="7 10" id="KW-0663">Pyridoxal phosphate</keyword>
<dbReference type="AlphaFoldDB" id="A0A1I2E971"/>
<dbReference type="GO" id="GO:0008184">
    <property type="term" value="F:glycogen phosphorylase activity"/>
    <property type="evidence" value="ECO:0007669"/>
    <property type="project" value="InterPro"/>
</dbReference>
<dbReference type="CDD" id="cd04300">
    <property type="entry name" value="GT35_Glycogen_Phosphorylase"/>
    <property type="match status" value="1"/>
</dbReference>
<dbReference type="FunFam" id="3.40.50.2000:FF:000807">
    <property type="entry name" value="Alpha-glucan phosphorylase 2, cytosolic"/>
    <property type="match status" value="1"/>
</dbReference>
<evidence type="ECO:0000256" key="11">
    <source>
        <dbReference type="RuleBase" id="RU000587"/>
    </source>
</evidence>
<evidence type="ECO:0000256" key="9">
    <source>
        <dbReference type="ARBA" id="ARBA00025174"/>
    </source>
</evidence>
<proteinExistence type="inferred from homology"/>
<dbReference type="Gene3D" id="3.40.50.2000">
    <property type="entry name" value="Glycogen Phosphorylase B"/>
    <property type="match status" value="2"/>
</dbReference>
<feature type="modified residue" description="N6-(pyridoxal phosphate)lysine" evidence="10">
    <location>
        <position position="669"/>
    </location>
</feature>
<dbReference type="EMBL" id="FONL01000030">
    <property type="protein sequence ID" value="SFE88820.1"/>
    <property type="molecule type" value="Genomic_DNA"/>
</dbReference>
<dbReference type="SUPFAM" id="SSF53756">
    <property type="entry name" value="UDP-Glycosyltransferase/glycogen phosphorylase"/>
    <property type="match status" value="1"/>
</dbReference>
<protein>
    <recommendedName>
        <fullName evidence="11">Alpha-1,4 glucan phosphorylase</fullName>
        <ecNumber evidence="11">2.4.1.1</ecNumber>
    </recommendedName>
</protein>
<dbReference type="GO" id="GO:0005737">
    <property type="term" value="C:cytoplasm"/>
    <property type="evidence" value="ECO:0007669"/>
    <property type="project" value="TreeGrafter"/>
</dbReference>
<evidence type="ECO:0000313" key="13">
    <source>
        <dbReference type="Proteomes" id="UP000198896"/>
    </source>
</evidence>
<evidence type="ECO:0000256" key="2">
    <source>
        <dbReference type="ARBA" id="ARBA00001933"/>
    </source>
</evidence>
<evidence type="ECO:0000313" key="12">
    <source>
        <dbReference type="EMBL" id="SFE88820.1"/>
    </source>
</evidence>
<reference evidence="12 13" key="1">
    <citation type="submission" date="2016-10" db="EMBL/GenBank/DDBJ databases">
        <authorList>
            <person name="de Groot N.N."/>
        </authorList>
    </citation>
    <scope>NUCLEOTIDE SEQUENCE [LARGE SCALE GENOMIC DNA]</scope>
    <source>
        <strain evidence="12 13">DSM 9236</strain>
    </source>
</reference>
<dbReference type="EC" id="2.4.1.1" evidence="11"/>
<evidence type="ECO:0000256" key="7">
    <source>
        <dbReference type="ARBA" id="ARBA00022898"/>
    </source>
</evidence>
<keyword evidence="8 11" id="KW-0119">Carbohydrate metabolism</keyword>
<dbReference type="InterPro" id="IPR000811">
    <property type="entry name" value="Glyco_trans_35"/>
</dbReference>
<dbReference type="STRING" id="1123323.SAMN05216245_13010"/>
<dbReference type="Proteomes" id="UP000198896">
    <property type="component" value="Unassembled WGS sequence"/>
</dbReference>
<keyword evidence="5 11" id="KW-0328">Glycosyltransferase</keyword>
<organism evidence="12 13">
    <name type="scientific">Succiniclasticum ruminis DSM 9236</name>
    <dbReference type="NCBI Taxonomy" id="1123323"/>
    <lineage>
        <taxon>Bacteria</taxon>
        <taxon>Bacillati</taxon>
        <taxon>Bacillota</taxon>
        <taxon>Negativicutes</taxon>
        <taxon>Acidaminococcales</taxon>
        <taxon>Acidaminococcaceae</taxon>
        <taxon>Succiniclasticum</taxon>
    </lineage>
</organism>
<evidence type="ECO:0000256" key="8">
    <source>
        <dbReference type="ARBA" id="ARBA00023277"/>
    </source>
</evidence>
<dbReference type="NCBIfam" id="TIGR02093">
    <property type="entry name" value="P_ylase"/>
    <property type="match status" value="1"/>
</dbReference>
<sequence>MSLNTRCGNYQTMRTWKSKKEFKELFVKKAEVLFEKSVKELSHKEVYQIIATMIKDLVTDEWIQTEKIYNHKRVRQVYYFSIEFLLGRLLNTNLLNCDMENLCRSALQDFGFDLEEIFPEEPDPGLGNGGLGRLAACYIDSMAALQLPGHGCSIRYQYGLFDQRIIDGQQVELPDAWLRNGFPWETKKSDKAVDVRFGGHAYMRPGKGGTLVCVHEHYNTVRAVPYDVPVLGYQNHTVNTLRLWKAEYTRENMYGQLRYGDYRKALQYKDQAQQISRFLYPNDSTYEGRKLRLMQEYFFVSAGLQSIMRHYKKHYGSPKLFDRYIALHINDTHPALIIPELMRILMDEEGLSWEDAWRITTNSVAYTNHTILPEALERWSIPMFQELLPRIFLIVDEINRRWLEAVQQRFPGQEDKAREVAILWNNQVHMASLAVVGSHSINGVAKLHSEILKINTLKPFYTWFPERFNNKTNGVTHRRWLIESNPQLTELICDTIGKDWIHAPEKLLALEPFGNDAAFRERLAEVKQKRKEILAEYLHKERNITINPHSIFDIQIKRMHMYKRQLLNILHVYHLYRQLIENPGMDIVPRTFIFGGKAAASYGEAKITIQLINTVARLIDQDYRAARKLKVVFLENYNVSLGQKLFPAADVSEQISTASKEASGTGNMKFMFNGAITLGTMDGANVEIHQEVGDEHSVIFGLRADEVQQYYQQGGYSSWDIYNSDADVRRALEVMEENPMFGQLREALLDRNDEFFVLKDFKSYCAAQQEIERRYRDADGWFRSSTVNIAHAGHFSSDRSIQEYADDIWYLSPVKI</sequence>
<keyword evidence="13" id="KW-1185">Reference proteome</keyword>
<gene>
    <name evidence="12" type="ORF">SAMN05216245_13010</name>
</gene>
<dbReference type="GO" id="GO:0005980">
    <property type="term" value="P:glycogen catabolic process"/>
    <property type="evidence" value="ECO:0007669"/>
    <property type="project" value="TreeGrafter"/>
</dbReference>
<dbReference type="GO" id="GO:0030170">
    <property type="term" value="F:pyridoxal phosphate binding"/>
    <property type="evidence" value="ECO:0007669"/>
    <property type="project" value="InterPro"/>
</dbReference>
<dbReference type="PANTHER" id="PTHR11468">
    <property type="entry name" value="GLYCOGEN PHOSPHORYLASE"/>
    <property type="match status" value="1"/>
</dbReference>
<keyword evidence="6 11" id="KW-0808">Transferase</keyword>
<comment type="catalytic activity">
    <reaction evidence="1 11">
        <text>[(1-&gt;4)-alpha-D-glucosyl](n) + phosphate = [(1-&gt;4)-alpha-D-glucosyl](n-1) + alpha-D-glucose 1-phosphate</text>
        <dbReference type="Rhea" id="RHEA:41732"/>
        <dbReference type="Rhea" id="RHEA-COMP:9584"/>
        <dbReference type="Rhea" id="RHEA-COMP:9586"/>
        <dbReference type="ChEBI" id="CHEBI:15444"/>
        <dbReference type="ChEBI" id="CHEBI:43474"/>
        <dbReference type="ChEBI" id="CHEBI:58601"/>
        <dbReference type="EC" id="2.4.1.1"/>
    </reaction>
</comment>
<comment type="similarity">
    <text evidence="3 11">Belongs to the glycogen phosphorylase family.</text>
</comment>
<evidence type="ECO:0000256" key="10">
    <source>
        <dbReference type="PIRSR" id="PIRSR000460-1"/>
    </source>
</evidence>
<comment type="function">
    <text evidence="9">Phosphorylase is an important allosteric enzyme in carbohydrate metabolism. Enzymes from different sources differ in their regulatory mechanisms and in their natural substrates. However, all known phosphorylases share catalytic and structural properties.</text>
</comment>
<evidence type="ECO:0000256" key="6">
    <source>
        <dbReference type="ARBA" id="ARBA00022679"/>
    </source>
</evidence>
<comment type="function">
    <text evidence="11">Allosteric enzyme that catalyzes the rate-limiting step in glycogen catabolism, the phosphorolytic cleavage of glycogen to produce glucose-1-phosphate, and plays a central role in maintaining cellular and organismal glucose homeostasis.</text>
</comment>
<evidence type="ECO:0000256" key="3">
    <source>
        <dbReference type="ARBA" id="ARBA00006047"/>
    </source>
</evidence>
<evidence type="ECO:0000256" key="5">
    <source>
        <dbReference type="ARBA" id="ARBA00022676"/>
    </source>
</evidence>
<dbReference type="PANTHER" id="PTHR11468:SF3">
    <property type="entry name" value="GLYCOGEN PHOSPHORYLASE, LIVER FORM"/>
    <property type="match status" value="1"/>
</dbReference>
<accession>A0A1I2E971</accession>
<comment type="cofactor">
    <cofactor evidence="2 11">
        <name>pyridoxal 5'-phosphate</name>
        <dbReference type="ChEBI" id="CHEBI:597326"/>
    </cofactor>
</comment>
<evidence type="ECO:0000256" key="1">
    <source>
        <dbReference type="ARBA" id="ARBA00001275"/>
    </source>
</evidence>
<dbReference type="InterPro" id="IPR011833">
    <property type="entry name" value="Glycg_phsphrylas"/>
</dbReference>
<dbReference type="PIRSF" id="PIRSF000460">
    <property type="entry name" value="Pprylas_GlgP"/>
    <property type="match status" value="1"/>
</dbReference>
<name>A0A1I2E971_9FIRM</name>